<keyword evidence="2" id="KW-0732">Signal</keyword>
<dbReference type="Proteomes" id="UP001165667">
    <property type="component" value="Unassembled WGS sequence"/>
</dbReference>
<feature type="region of interest" description="Disordered" evidence="1">
    <location>
        <begin position="61"/>
        <end position="83"/>
    </location>
</feature>
<evidence type="ECO:0000256" key="1">
    <source>
        <dbReference type="SAM" id="MobiDB-lite"/>
    </source>
</evidence>
<organism evidence="3 4">
    <name type="scientific">Lichenifustis flavocetrariae</name>
    <dbReference type="NCBI Taxonomy" id="2949735"/>
    <lineage>
        <taxon>Bacteria</taxon>
        <taxon>Pseudomonadati</taxon>
        <taxon>Pseudomonadota</taxon>
        <taxon>Alphaproteobacteria</taxon>
        <taxon>Hyphomicrobiales</taxon>
        <taxon>Lichenihabitantaceae</taxon>
        <taxon>Lichenifustis</taxon>
    </lineage>
</organism>
<gene>
    <name evidence="3" type="ORF">M8523_23795</name>
</gene>
<keyword evidence="4" id="KW-1185">Reference proteome</keyword>
<comment type="caution">
    <text evidence="3">The sequence shown here is derived from an EMBL/GenBank/DDBJ whole genome shotgun (WGS) entry which is preliminary data.</text>
</comment>
<evidence type="ECO:0000256" key="2">
    <source>
        <dbReference type="SAM" id="SignalP"/>
    </source>
</evidence>
<sequence length="83" mass="9132">MKSLIALLSLAMLCDVGASSPAAAQFFYDPHGPPLVYYTERQAWPQPVIRLPDGRRVAVPAWSAQGEQHRDEPPVPASQYSLN</sequence>
<name>A0AA41YZK8_9HYPH</name>
<feature type="chain" id="PRO_5041330004" evidence="2">
    <location>
        <begin position="25"/>
        <end position="83"/>
    </location>
</feature>
<evidence type="ECO:0000313" key="4">
    <source>
        <dbReference type="Proteomes" id="UP001165667"/>
    </source>
</evidence>
<reference evidence="3" key="1">
    <citation type="submission" date="2022-05" db="EMBL/GenBank/DDBJ databases">
        <authorList>
            <person name="Pankratov T."/>
        </authorList>
    </citation>
    <scope>NUCLEOTIDE SEQUENCE</scope>
    <source>
        <strain evidence="3">BP6-180914</strain>
    </source>
</reference>
<feature type="signal peptide" evidence="2">
    <location>
        <begin position="1"/>
        <end position="24"/>
    </location>
</feature>
<proteinExistence type="predicted"/>
<accession>A0AA41YZK8</accession>
<evidence type="ECO:0000313" key="3">
    <source>
        <dbReference type="EMBL" id="MCW6511034.1"/>
    </source>
</evidence>
<dbReference type="RefSeq" id="WP_282587408.1">
    <property type="nucleotide sequence ID" value="NZ_JAMOIM010000020.1"/>
</dbReference>
<dbReference type="EMBL" id="JAMOIM010000020">
    <property type="protein sequence ID" value="MCW6511034.1"/>
    <property type="molecule type" value="Genomic_DNA"/>
</dbReference>
<protein>
    <submittedName>
        <fullName evidence="3">Uncharacterized protein</fullName>
    </submittedName>
</protein>
<dbReference type="AlphaFoldDB" id="A0AA41YZK8"/>